<proteinExistence type="predicted"/>
<dbReference type="STRING" id="1547283.A9C19_17165"/>
<evidence type="ECO:0000313" key="2">
    <source>
        <dbReference type="EMBL" id="APH06320.1"/>
    </source>
</evidence>
<dbReference type="Proteomes" id="UP000181936">
    <property type="component" value="Chromosome"/>
</dbReference>
<feature type="coiled-coil region" evidence="1">
    <location>
        <begin position="261"/>
        <end position="370"/>
    </location>
</feature>
<reference evidence="2 3" key="1">
    <citation type="journal article" date="2016" name="Sci. Rep.">
        <title>Complete genome sequence and transcriptomic analysis of a novel marine strain Bacillus weihaiensis reveals the mechanism of brown algae degradation.</title>
        <authorList>
            <person name="Zhu Y."/>
            <person name="Chen P."/>
            <person name="Bao Y."/>
            <person name="Men Y."/>
            <person name="Zeng Y."/>
            <person name="Yang J."/>
            <person name="Sun J."/>
            <person name="Sun Y."/>
        </authorList>
    </citation>
    <scope>NUCLEOTIDE SEQUENCE [LARGE SCALE GENOMIC DNA]</scope>
    <source>
        <strain evidence="2 3">Alg07</strain>
    </source>
</reference>
<dbReference type="Gene3D" id="1.10.287.1490">
    <property type="match status" value="1"/>
</dbReference>
<evidence type="ECO:0000256" key="1">
    <source>
        <dbReference type="SAM" id="Coils"/>
    </source>
</evidence>
<feature type="coiled-coil region" evidence="1">
    <location>
        <begin position="855"/>
        <end position="882"/>
    </location>
</feature>
<keyword evidence="3" id="KW-1185">Reference proteome</keyword>
<dbReference type="RefSeq" id="WP_072581120.1">
    <property type="nucleotide sequence ID" value="NZ_CP016020.1"/>
</dbReference>
<dbReference type="EMBL" id="CP016020">
    <property type="protein sequence ID" value="APH06320.1"/>
    <property type="molecule type" value="Genomic_DNA"/>
</dbReference>
<name>A0A1L3MVM7_9BACI</name>
<sequence length="1475" mass="174505">MPSISKIRFTNVVYEGGAKRYNDDIFLFDSHNGAILLENGGGKTVFIQTAIQAILPNVELAERKLKDTLSLESASAHIAIEWIINERPRRYGLTAVTLYMAKEGVKSYRYTYEYEEADKHRIENIPFVRSNIGGKARPANRDEMNDYYTSMKSSHPLKASTFDTVRSYHQHLEDRFKIIASEWRKITVINGSEGGVESFFDGCKTTSQLVDQLLIPTVEEAVAGKGSNDFVQTFEKQREHFKAHKRLRRVIEENKQVEMQIESYVSSFKQVDQEVKQLEEQKSKLKALYKYTKQEQEETKATLSKIETSIEEWQGEKEEWERKEKSYEITRLEQKRDKALETYKEVQDEFDKLEQNHTEKTNRIAQLKVAKANREINKNKQLHSYYTEQLTLLERDEEIIDIEEQLADNTAFLKGYFLHEEEKIQEHINQVKQQIDRKKEEITQEEKVFNHLNEILQEKILSETELTSKKTYVENDMREMAKEILSNPLKERVEEEFPKWENDFQRYELEMINYKSHIKGLEQTKEDLKITLPNVRSEYEKFRDESRTFQQQIKAIEDQQNEILSELVVQMTQWQHYYSIYEKEETIIGQLEEKVEKLSREREELLYKERQATRFSDDYEHHTSFTADPKLELWKNRWRNQFTYLELGTDFVQQAAKSLEGSVEEYHTHYPYWAITFIVTEAEVMKLRDKLLSVEEEMSHPVYICTEEEARSFIRGQVKSCDQHVFPRIWKENLTIEGFNNWKIAVKKVANESQDERITKEIELENWRAVLEKVRGFLRKYPFEQYTLLKEQFKGASEEEAKQKRVIQEVTKQIDSIDNEIGTYTKRLTEATSLYTGLMTRLNEGRKYFSKKKDLDFYTKELIRIREEVEEEKSKREKSKKLIAILKGIRNELDEELQLAREPLSILRADAYYKEVVGEQPKYSSKSLELLVSERKTLRNKLEGKQQGRVLLEEKLATVNEKLQGLSKEIKGLEDQYGTVDTIEFPAHGEEEISQLSKTIRGLEGEVNELRHTVIEIREQWSKASNEFEIRKDDFYNLFQEIVLFKDSLVEVEEQLQVEKERLQERYTFLTKEQKRYQLAKAEIENAIIELDKQNMVFAFLHENVRETLLEEKIQQDYAYKRIEIIHHLVKSITSVHAKVLSLDKKRKEEKTQFIKFCEENILDIRLRNTCITGIEHKITYSDVIEWQEKMSERIHRTVKIAEEDMREHDKQLQQFIAHLHLYLQTIADELRLIPKQTRVKVEDKTKDIYIFIVPDWDEQEGKEALRQHIDWMVLQLDKEEYKDDEGKEDDSLIRKQIEKWLHTKQLLKNVMKEKDISVKCRKVSNDGKVSGALTSWEKSNAWSGGEKWSKNMTLFLGILNYLAEKRVPLQGNQKRHRTVIVDNPFGKASSDHVLDPVFFIAEQLGFQIIALTAHAEGKFIRKYFPVIYSCRLRESASGETQIMTKHKEIRTAFFKDNDPEAMGRLGEQEQLTLL</sequence>
<feature type="coiled-coil region" evidence="1">
    <location>
        <begin position="1046"/>
        <end position="1090"/>
    </location>
</feature>
<dbReference type="KEGG" id="bwh:A9C19_17165"/>
<feature type="coiled-coil region" evidence="1">
    <location>
        <begin position="490"/>
        <end position="608"/>
    </location>
</feature>
<protein>
    <recommendedName>
        <fullName evidence="4">Chromosome segregation ATPase</fullName>
    </recommendedName>
</protein>
<feature type="coiled-coil region" evidence="1">
    <location>
        <begin position="949"/>
        <end position="1020"/>
    </location>
</feature>
<dbReference type="OrthoDB" id="9815057at2"/>
<accession>A0A1L3MVM7</accession>
<evidence type="ECO:0000313" key="3">
    <source>
        <dbReference type="Proteomes" id="UP000181936"/>
    </source>
</evidence>
<gene>
    <name evidence="2" type="ORF">A9C19_17165</name>
</gene>
<keyword evidence="1" id="KW-0175">Coiled coil</keyword>
<feature type="coiled-coil region" evidence="1">
    <location>
        <begin position="421"/>
        <end position="448"/>
    </location>
</feature>
<organism evidence="2 3">
    <name type="scientific">Bacillus weihaiensis</name>
    <dbReference type="NCBI Taxonomy" id="1547283"/>
    <lineage>
        <taxon>Bacteria</taxon>
        <taxon>Bacillati</taxon>
        <taxon>Bacillota</taxon>
        <taxon>Bacilli</taxon>
        <taxon>Bacillales</taxon>
        <taxon>Bacillaceae</taxon>
        <taxon>Bacillus</taxon>
    </lineage>
</organism>
<evidence type="ECO:0008006" key="4">
    <source>
        <dbReference type="Google" id="ProtNLM"/>
    </source>
</evidence>